<dbReference type="AlphaFoldDB" id="A0A167FH34"/>
<protein>
    <submittedName>
        <fullName evidence="3">Homeodomain-like protein</fullName>
    </submittedName>
</protein>
<organism evidence="3 4">
    <name type="scientific">Beauveria brongniartii RCEF 3172</name>
    <dbReference type="NCBI Taxonomy" id="1081107"/>
    <lineage>
        <taxon>Eukaryota</taxon>
        <taxon>Fungi</taxon>
        <taxon>Dikarya</taxon>
        <taxon>Ascomycota</taxon>
        <taxon>Pezizomycotina</taxon>
        <taxon>Sordariomycetes</taxon>
        <taxon>Hypocreomycetidae</taxon>
        <taxon>Hypocreales</taxon>
        <taxon>Cordycipitaceae</taxon>
        <taxon>Beauveria</taxon>
        <taxon>Beauveria brongniartii</taxon>
    </lineage>
</organism>
<evidence type="ECO:0000256" key="1">
    <source>
        <dbReference type="SAM" id="MobiDB-lite"/>
    </source>
</evidence>
<dbReference type="Pfam" id="PF13921">
    <property type="entry name" value="Myb_DNA-bind_6"/>
    <property type="match status" value="1"/>
</dbReference>
<dbReference type="InterPro" id="IPR001005">
    <property type="entry name" value="SANT/Myb"/>
</dbReference>
<proteinExistence type="predicted"/>
<keyword evidence="4" id="KW-1185">Reference proteome</keyword>
<evidence type="ECO:0000313" key="4">
    <source>
        <dbReference type="Proteomes" id="UP000076863"/>
    </source>
</evidence>
<dbReference type="EMBL" id="AZHA01000009">
    <property type="protein sequence ID" value="OAA45257.1"/>
    <property type="molecule type" value="Genomic_DNA"/>
</dbReference>
<feature type="compositionally biased region" description="Basic and acidic residues" evidence="1">
    <location>
        <begin position="96"/>
        <end position="107"/>
    </location>
</feature>
<feature type="compositionally biased region" description="Basic residues" evidence="1">
    <location>
        <begin position="64"/>
        <end position="73"/>
    </location>
</feature>
<accession>A0A167FH34</accession>
<evidence type="ECO:0000259" key="2">
    <source>
        <dbReference type="PROSITE" id="PS50090"/>
    </source>
</evidence>
<feature type="compositionally biased region" description="Acidic residues" evidence="1">
    <location>
        <begin position="1"/>
        <end position="17"/>
    </location>
</feature>
<feature type="compositionally biased region" description="Low complexity" evidence="1">
    <location>
        <begin position="247"/>
        <end position="259"/>
    </location>
</feature>
<feature type="domain" description="Myb-like" evidence="2">
    <location>
        <begin position="150"/>
        <end position="200"/>
    </location>
</feature>
<feature type="compositionally biased region" description="Polar residues" evidence="1">
    <location>
        <begin position="110"/>
        <end position="143"/>
    </location>
</feature>
<dbReference type="SUPFAM" id="SSF46689">
    <property type="entry name" value="Homeodomain-like"/>
    <property type="match status" value="1"/>
</dbReference>
<sequence>MSDDDEAPEEAGSDDACSESSKCKIKCKKYTQSCSADSSEAGSSSNQDPSDSLSGSEECLARKVCLKRTRRKCSNSSGSSEEQSSMCSASSASESAKCHSESKDHVPEPTSGSEDTESSIAKSSTAAAQSDESSQSNKTSNCDKSGPESTKIKDKSGWSLSEDSLLRSMKEADDGLSWEEIGKSLNRGKNECKGRWKVIKNHQPAQEETLPEAGFDGDDAKHQKAPSPTEADDEKTANDSTTPNQQVVEAASADAVVVSRQPRYDDDDDDDDDLISEHERQKRYWHRHIGRHLYPASSVRIEPDAHFSQSDCRVLEMIDARYGSLRWLVAQARFYNETGRMVPLEVIRRKCEDGATVRTEADIDGWLESISD</sequence>
<keyword evidence="3" id="KW-0238">DNA-binding</keyword>
<dbReference type="GO" id="GO:0003677">
    <property type="term" value="F:DNA binding"/>
    <property type="evidence" value="ECO:0007669"/>
    <property type="project" value="UniProtKB-KW"/>
</dbReference>
<dbReference type="Proteomes" id="UP000076863">
    <property type="component" value="Unassembled WGS sequence"/>
</dbReference>
<feature type="compositionally biased region" description="Low complexity" evidence="1">
    <location>
        <begin position="74"/>
        <end position="95"/>
    </location>
</feature>
<feature type="region of interest" description="Disordered" evidence="1">
    <location>
        <begin position="1"/>
        <end position="161"/>
    </location>
</feature>
<comment type="caution">
    <text evidence="3">The sequence shown here is derived from an EMBL/GenBank/DDBJ whole genome shotgun (WGS) entry which is preliminary data.</text>
</comment>
<keyword evidence="3" id="KW-0371">Homeobox</keyword>
<gene>
    <name evidence="3" type="ORF">BBO_03835</name>
</gene>
<feature type="region of interest" description="Disordered" evidence="1">
    <location>
        <begin position="185"/>
        <end position="272"/>
    </location>
</feature>
<dbReference type="PROSITE" id="PS50090">
    <property type="entry name" value="MYB_LIKE"/>
    <property type="match status" value="1"/>
</dbReference>
<name>A0A167FH34_9HYPO</name>
<evidence type="ECO:0000313" key="3">
    <source>
        <dbReference type="EMBL" id="OAA45257.1"/>
    </source>
</evidence>
<dbReference type="InterPro" id="IPR009057">
    <property type="entry name" value="Homeodomain-like_sf"/>
</dbReference>
<reference evidence="3 4" key="1">
    <citation type="journal article" date="2016" name="Genome Biol. Evol.">
        <title>Divergent and convergent evolution of fungal pathogenicity.</title>
        <authorList>
            <person name="Shang Y."/>
            <person name="Xiao G."/>
            <person name="Zheng P."/>
            <person name="Cen K."/>
            <person name="Zhan S."/>
            <person name="Wang C."/>
        </authorList>
    </citation>
    <scope>NUCLEOTIDE SEQUENCE [LARGE SCALE GENOMIC DNA]</scope>
    <source>
        <strain evidence="3 4">RCEF 3172</strain>
    </source>
</reference>
<feature type="compositionally biased region" description="Low complexity" evidence="1">
    <location>
        <begin position="33"/>
        <end position="56"/>
    </location>
</feature>
<dbReference type="OrthoDB" id="5154006at2759"/>